<gene>
    <name evidence="2" type="ORF">D0862_03077</name>
</gene>
<feature type="compositionally biased region" description="Polar residues" evidence="1">
    <location>
        <begin position="347"/>
        <end position="359"/>
    </location>
</feature>
<evidence type="ECO:0000313" key="3">
    <source>
        <dbReference type="Proteomes" id="UP000281468"/>
    </source>
</evidence>
<comment type="caution">
    <text evidence="2">The sequence shown here is derived from an EMBL/GenBank/DDBJ whole genome shotgun (WGS) entry which is preliminary data.</text>
</comment>
<feature type="compositionally biased region" description="Polar residues" evidence="1">
    <location>
        <begin position="274"/>
        <end position="300"/>
    </location>
</feature>
<dbReference type="VEuPathDB" id="FungiDB:BTJ68_05050"/>
<dbReference type="AlphaFoldDB" id="A0A3M7HCI3"/>
<name>A0A3M7HCI3_HORWE</name>
<accession>A0A3M7HCI3</accession>
<reference evidence="2 3" key="1">
    <citation type="journal article" date="2018" name="BMC Genomics">
        <title>Genomic evidence for intraspecific hybridization in a clonal and extremely halotolerant yeast.</title>
        <authorList>
            <person name="Gostincar C."/>
            <person name="Stajich J.E."/>
            <person name="Zupancic J."/>
            <person name="Zalar P."/>
            <person name="Gunde-Cimerman N."/>
        </authorList>
    </citation>
    <scope>NUCLEOTIDE SEQUENCE [LARGE SCALE GENOMIC DNA]</scope>
    <source>
        <strain evidence="2 3">EXF-171</strain>
    </source>
</reference>
<organism evidence="2 3">
    <name type="scientific">Hortaea werneckii</name>
    <name type="common">Black yeast</name>
    <name type="synonym">Cladosporium werneckii</name>
    <dbReference type="NCBI Taxonomy" id="91943"/>
    <lineage>
        <taxon>Eukaryota</taxon>
        <taxon>Fungi</taxon>
        <taxon>Dikarya</taxon>
        <taxon>Ascomycota</taxon>
        <taxon>Pezizomycotina</taxon>
        <taxon>Dothideomycetes</taxon>
        <taxon>Dothideomycetidae</taxon>
        <taxon>Mycosphaerellales</taxon>
        <taxon>Teratosphaeriaceae</taxon>
        <taxon>Hortaea</taxon>
    </lineage>
</organism>
<feature type="compositionally biased region" description="Polar residues" evidence="1">
    <location>
        <begin position="390"/>
        <end position="409"/>
    </location>
</feature>
<dbReference type="Proteomes" id="UP000281468">
    <property type="component" value="Unassembled WGS sequence"/>
</dbReference>
<protein>
    <recommendedName>
        <fullName evidence="4">C2H2-type domain-containing protein</fullName>
    </recommendedName>
</protein>
<proteinExistence type="predicted"/>
<feature type="compositionally biased region" description="Low complexity" evidence="1">
    <location>
        <begin position="365"/>
        <end position="383"/>
    </location>
</feature>
<dbReference type="EMBL" id="QWIQ01000063">
    <property type="protein sequence ID" value="RMZ11063.1"/>
    <property type="molecule type" value="Genomic_DNA"/>
</dbReference>
<evidence type="ECO:0008006" key="4">
    <source>
        <dbReference type="Google" id="ProtNLM"/>
    </source>
</evidence>
<feature type="region of interest" description="Disordered" evidence="1">
    <location>
        <begin position="266"/>
        <end position="414"/>
    </location>
</feature>
<feature type="compositionally biased region" description="Low complexity" evidence="1">
    <location>
        <begin position="328"/>
        <end position="346"/>
    </location>
</feature>
<evidence type="ECO:0000313" key="2">
    <source>
        <dbReference type="EMBL" id="RMZ11063.1"/>
    </source>
</evidence>
<sequence length="509" mass="55045">RPYNVSTSPKAQATVLNAIRLCDKGPSDGSYVLAALYMIGLFPWSPYLLDRLPSSGALEALTTCSLTMDSHPLQSSSPFQRARATSNLSLQSIDARGAIRQRSSDRSRDCSISSSQAERLHQLALDPWSQAHSSALTSTSGLQWITPEHSPQAQPLLSEPSISDASIEALSAWSVPTPPQSDSGVPSFCLDSSEKPVIPASASPADFQLDQAPTTSEMSSLGFLLPSQYGSGMYESEPHSKDYLSLLERASIQTYRLPGYTMDQNYMPPIRNAQPPQSTNAPPTYTNTLSSSPALYQSRTVPEASMRRQSGFSAAADSPMDQNLRRVSTPYDSSSGSQYSMSSGQTIPSISGLTQNSLPSPHIAGTSGSSMSSYGNSMSRSPGLYDSYPQHYNNQPPSSQSYAPNQSLGSYPPPFLPGSVNEVMAKPIGSDTSIRVLNQRPKPQCWEHGCNGRQFSTFSNLLRHQREKSGTASKSYCPKCGAEFTRTTARNGHLAHDKCSKQRRPSDDS</sequence>
<evidence type="ECO:0000256" key="1">
    <source>
        <dbReference type="SAM" id="MobiDB-lite"/>
    </source>
</evidence>
<feature type="non-terminal residue" evidence="2">
    <location>
        <position position="1"/>
    </location>
</feature>